<dbReference type="Proteomes" id="UP000838763">
    <property type="component" value="Unassembled WGS sequence"/>
</dbReference>
<dbReference type="Gene3D" id="1.20.1250.20">
    <property type="entry name" value="MFS general substrate transporter like domains"/>
    <property type="match status" value="1"/>
</dbReference>
<accession>A0A9P1GUM1</accession>
<organism evidence="7 8">
    <name type="scientific">Parascedosporium putredinis</name>
    <dbReference type="NCBI Taxonomy" id="1442378"/>
    <lineage>
        <taxon>Eukaryota</taxon>
        <taxon>Fungi</taxon>
        <taxon>Dikarya</taxon>
        <taxon>Ascomycota</taxon>
        <taxon>Pezizomycotina</taxon>
        <taxon>Sordariomycetes</taxon>
        <taxon>Hypocreomycetidae</taxon>
        <taxon>Microascales</taxon>
        <taxon>Microascaceae</taxon>
        <taxon>Parascedosporium</taxon>
    </lineage>
</organism>
<comment type="subcellular location">
    <subcellularLocation>
        <location evidence="1">Membrane</location>
        <topology evidence="1">Multi-pass membrane protein</topology>
    </subcellularLocation>
</comment>
<feature type="transmembrane region" description="Helical" evidence="6">
    <location>
        <begin position="142"/>
        <end position="159"/>
    </location>
</feature>
<evidence type="ECO:0000313" key="8">
    <source>
        <dbReference type="Proteomes" id="UP000838763"/>
    </source>
</evidence>
<feature type="transmembrane region" description="Helical" evidence="6">
    <location>
        <begin position="332"/>
        <end position="358"/>
    </location>
</feature>
<feature type="transmembrane region" description="Helical" evidence="6">
    <location>
        <begin position="171"/>
        <end position="190"/>
    </location>
</feature>
<sequence length="482" mass="53010">MAALTNGAGRPDDAVGGLRPRHNGADRDAHETTRLLNDDLDGTRIVEPIRDSWSGAEDFNDVVWWRRPSIYWLIGPFFLYTLAFGGIIVPKLNLIIDLICREYFADQTSKDPSLVFPPVLLGGDNKECQIPPVQKMAAKMTLIMNLVVGLLSALSAPKLGQLSDRFGRTKWLALSSCGGILAEIVTILAVKFPNSIDYRWLILGAMSILRQRLHSAFQARVAIGYLHACLFTGLALGPILSAKFIRFTGNDLISIFYAALACHIFFVLFVLFVLPESVSRRRQLLSREKHEKEIEARGGDGSWLSSLRHKHPLAPLKILYTKHPGATSRFRLNIISLALIDMILLGAAMGAGTVVILYSEYVFKWSNYESSHPRLLFAKTEVFFVMGGIMTAFGGMGSATIQASLTKHVPPEKGGGALMFNGLYHATLETYPQAIFILLTSLFGVSLVASAICTFERMSPPLSRSPQAVTTPSSAVEEELLI</sequence>
<comment type="caution">
    <text evidence="7">The sequence shown here is derived from an EMBL/GenBank/DDBJ whole genome shotgun (WGS) entry which is preliminary data.</text>
</comment>
<dbReference type="GO" id="GO:0022857">
    <property type="term" value="F:transmembrane transporter activity"/>
    <property type="evidence" value="ECO:0007669"/>
    <property type="project" value="TreeGrafter"/>
</dbReference>
<feature type="transmembrane region" description="Helical" evidence="6">
    <location>
        <begin position="70"/>
        <end position="89"/>
    </location>
</feature>
<dbReference type="AlphaFoldDB" id="A0A9P1GUM1"/>
<keyword evidence="4 6" id="KW-0472">Membrane</keyword>
<evidence type="ECO:0000256" key="6">
    <source>
        <dbReference type="SAM" id="Phobius"/>
    </source>
</evidence>
<dbReference type="EMBL" id="CALLCH030000001">
    <property type="protein sequence ID" value="CAI4210871.1"/>
    <property type="molecule type" value="Genomic_DNA"/>
</dbReference>
<reference evidence="7" key="1">
    <citation type="submission" date="2022-11" db="EMBL/GenBank/DDBJ databases">
        <authorList>
            <person name="Scott C."/>
            <person name="Bruce N."/>
        </authorList>
    </citation>
    <scope>NUCLEOTIDE SEQUENCE</scope>
</reference>
<dbReference type="InterPro" id="IPR036259">
    <property type="entry name" value="MFS_trans_sf"/>
</dbReference>
<feature type="transmembrane region" description="Helical" evidence="6">
    <location>
        <begin position="219"/>
        <end position="240"/>
    </location>
</feature>
<protein>
    <recommendedName>
        <fullName evidence="9">MFS general substrate transporter</fullName>
    </recommendedName>
</protein>
<dbReference type="PANTHER" id="PTHR23507">
    <property type="entry name" value="ZGC:174356"/>
    <property type="match status" value="1"/>
</dbReference>
<evidence type="ECO:0000313" key="7">
    <source>
        <dbReference type="EMBL" id="CAI4210871.1"/>
    </source>
</evidence>
<feature type="transmembrane region" description="Helical" evidence="6">
    <location>
        <begin position="252"/>
        <end position="274"/>
    </location>
</feature>
<evidence type="ECO:0000256" key="5">
    <source>
        <dbReference type="SAM" id="MobiDB-lite"/>
    </source>
</evidence>
<feature type="transmembrane region" description="Helical" evidence="6">
    <location>
        <begin position="434"/>
        <end position="455"/>
    </location>
</feature>
<keyword evidence="2 6" id="KW-0812">Transmembrane</keyword>
<evidence type="ECO:0000256" key="1">
    <source>
        <dbReference type="ARBA" id="ARBA00004141"/>
    </source>
</evidence>
<dbReference type="OrthoDB" id="3026777at2759"/>
<dbReference type="SUPFAM" id="SSF103473">
    <property type="entry name" value="MFS general substrate transporter"/>
    <property type="match status" value="1"/>
</dbReference>
<gene>
    <name evidence="7" type="ORF">PPNO1_LOCUS669</name>
</gene>
<dbReference type="GO" id="GO:0016020">
    <property type="term" value="C:membrane"/>
    <property type="evidence" value="ECO:0007669"/>
    <property type="project" value="UniProtKB-SubCell"/>
</dbReference>
<feature type="region of interest" description="Disordered" evidence="5">
    <location>
        <begin position="1"/>
        <end position="33"/>
    </location>
</feature>
<evidence type="ECO:0000256" key="4">
    <source>
        <dbReference type="ARBA" id="ARBA00023136"/>
    </source>
</evidence>
<feature type="compositionally biased region" description="Basic and acidic residues" evidence="5">
    <location>
        <begin position="23"/>
        <end position="33"/>
    </location>
</feature>
<keyword evidence="8" id="KW-1185">Reference proteome</keyword>
<evidence type="ECO:0000256" key="3">
    <source>
        <dbReference type="ARBA" id="ARBA00022989"/>
    </source>
</evidence>
<keyword evidence="3 6" id="KW-1133">Transmembrane helix</keyword>
<name>A0A9P1GUM1_9PEZI</name>
<proteinExistence type="predicted"/>
<dbReference type="PANTHER" id="PTHR23507:SF40">
    <property type="entry name" value="TETRACYCLINE-EFFLUX TRANSPORTER"/>
    <property type="match status" value="1"/>
</dbReference>
<evidence type="ECO:0008006" key="9">
    <source>
        <dbReference type="Google" id="ProtNLM"/>
    </source>
</evidence>
<evidence type="ECO:0000256" key="2">
    <source>
        <dbReference type="ARBA" id="ARBA00022692"/>
    </source>
</evidence>